<reference evidence="3" key="1">
    <citation type="submission" date="2019-05" db="EMBL/GenBank/DDBJ databases">
        <title>Prevotella brunnea sp. nov., isolated from a wound of a patient.</title>
        <authorList>
            <person name="Buhl M."/>
        </authorList>
    </citation>
    <scope>NUCLEOTIDE SEQUENCE [LARGE SCALE GENOMIC DNA]</scope>
    <source>
        <strain evidence="3">A2672</strain>
    </source>
</reference>
<evidence type="ECO:0000313" key="2">
    <source>
        <dbReference type="EMBL" id="TXJ57917.1"/>
    </source>
</evidence>
<protein>
    <submittedName>
        <fullName evidence="2">Uncharacterized protein</fullName>
    </submittedName>
</protein>
<comment type="caution">
    <text evidence="2">The sequence shown here is derived from an EMBL/GenBank/DDBJ whole genome shotgun (WGS) entry which is preliminary data.</text>
</comment>
<dbReference type="RefSeq" id="WP_130830256.1">
    <property type="nucleotide sequence ID" value="NZ_SDIK01000101.1"/>
</dbReference>
<dbReference type="AlphaFoldDB" id="A0A5C8G7Y6"/>
<dbReference type="EMBL" id="SDIK01000101">
    <property type="protein sequence ID" value="TXJ57917.1"/>
    <property type="molecule type" value="Genomic_DNA"/>
</dbReference>
<evidence type="ECO:0000313" key="3">
    <source>
        <dbReference type="Proteomes" id="UP000321612"/>
    </source>
</evidence>
<sequence length="113" mass="13231">MLRKVVIFLFVLLASVASAQSWQPKAWQQYLIELNVRKDTIPQLSSIMCPKNVSTRRIDTRPFRCGPYYMPDPPSLFEAQDEAERWRRIERDGYHTTDLVCDILNGVLQVLFE</sequence>
<keyword evidence="1" id="KW-0732">Signal</keyword>
<evidence type="ECO:0000256" key="1">
    <source>
        <dbReference type="SAM" id="SignalP"/>
    </source>
</evidence>
<gene>
    <name evidence="2" type="ORF">ETF27_10765</name>
</gene>
<name>A0A5C8G7Y6_9BACT</name>
<feature type="signal peptide" evidence="1">
    <location>
        <begin position="1"/>
        <end position="19"/>
    </location>
</feature>
<proteinExistence type="predicted"/>
<dbReference type="Proteomes" id="UP000321612">
    <property type="component" value="Unassembled WGS sequence"/>
</dbReference>
<feature type="chain" id="PRO_5022882876" evidence="1">
    <location>
        <begin position="20"/>
        <end position="113"/>
    </location>
</feature>
<dbReference type="OrthoDB" id="1074161at2"/>
<organism evidence="2 3">
    <name type="scientific">Prevotella brunnea</name>
    <dbReference type="NCBI Taxonomy" id="2508867"/>
    <lineage>
        <taxon>Bacteria</taxon>
        <taxon>Pseudomonadati</taxon>
        <taxon>Bacteroidota</taxon>
        <taxon>Bacteroidia</taxon>
        <taxon>Bacteroidales</taxon>
        <taxon>Prevotellaceae</taxon>
        <taxon>Prevotella</taxon>
    </lineage>
</organism>
<keyword evidence="3" id="KW-1185">Reference proteome</keyword>
<accession>A0A5C8G7Y6</accession>